<evidence type="ECO:0000313" key="1">
    <source>
        <dbReference type="EMBL" id="KAG0554623.1"/>
    </source>
</evidence>
<reference evidence="2" key="1">
    <citation type="submission" date="2020-06" db="EMBL/GenBank/DDBJ databases">
        <title>WGS assembly of Ceratodon purpureus strain R40.</title>
        <authorList>
            <person name="Carey S.B."/>
            <person name="Jenkins J."/>
            <person name="Shu S."/>
            <person name="Lovell J.T."/>
            <person name="Sreedasyam A."/>
            <person name="Maumus F."/>
            <person name="Tiley G.P."/>
            <person name="Fernandez-Pozo N."/>
            <person name="Barry K."/>
            <person name="Chen C."/>
            <person name="Wang M."/>
            <person name="Lipzen A."/>
            <person name="Daum C."/>
            <person name="Saski C.A."/>
            <person name="Payton A.C."/>
            <person name="Mcbreen J.C."/>
            <person name="Conrad R.E."/>
            <person name="Kollar L.M."/>
            <person name="Olsson S."/>
            <person name="Huttunen S."/>
            <person name="Landis J.B."/>
            <person name="Wickett N.J."/>
            <person name="Johnson M.G."/>
            <person name="Rensing S.A."/>
            <person name="Grimwood J."/>
            <person name="Schmutz J."/>
            <person name="Mcdaniel S.F."/>
        </authorList>
    </citation>
    <scope>NUCLEOTIDE SEQUENCE</scope>
    <source>
        <strain evidence="2">R40</strain>
    </source>
</reference>
<evidence type="ECO:0000313" key="2">
    <source>
        <dbReference type="EMBL" id="KAG0554625.1"/>
    </source>
</evidence>
<keyword evidence="3" id="KW-1185">Reference proteome</keyword>
<evidence type="ECO:0000313" key="3">
    <source>
        <dbReference type="Proteomes" id="UP000822688"/>
    </source>
</evidence>
<accession>A0A8T0G710</accession>
<dbReference type="AlphaFoldDB" id="A0A8T0G710"/>
<organism evidence="2 3">
    <name type="scientific">Ceratodon purpureus</name>
    <name type="common">Fire moss</name>
    <name type="synonym">Dicranum purpureum</name>
    <dbReference type="NCBI Taxonomy" id="3225"/>
    <lineage>
        <taxon>Eukaryota</taxon>
        <taxon>Viridiplantae</taxon>
        <taxon>Streptophyta</taxon>
        <taxon>Embryophyta</taxon>
        <taxon>Bryophyta</taxon>
        <taxon>Bryophytina</taxon>
        <taxon>Bryopsida</taxon>
        <taxon>Dicranidae</taxon>
        <taxon>Pseudoditrichales</taxon>
        <taxon>Ditrichaceae</taxon>
        <taxon>Ceratodon</taxon>
    </lineage>
</organism>
<sequence length="100" mass="11396">MLCSIAEVTPNLVAHQQRRIRERSELNQCEAIPCEVQIIVPFCCTEPGFHWSRVTASKYWASSSLWRLRHLSQNILTPDCSAPSPTDCGFVLKSGRFFQN</sequence>
<name>A0A8T0G710_CERPU</name>
<dbReference type="EMBL" id="CM026433">
    <property type="protein sequence ID" value="KAG0554625.1"/>
    <property type="molecule type" value="Genomic_DNA"/>
</dbReference>
<dbReference type="EMBL" id="CM026433">
    <property type="protein sequence ID" value="KAG0554623.1"/>
    <property type="molecule type" value="Genomic_DNA"/>
</dbReference>
<gene>
    <name evidence="1" type="ORF">KC19_12G105900</name>
    <name evidence="2" type="ORF">KC19_12G106100</name>
</gene>
<proteinExistence type="predicted"/>
<comment type="caution">
    <text evidence="2">The sequence shown here is derived from an EMBL/GenBank/DDBJ whole genome shotgun (WGS) entry which is preliminary data.</text>
</comment>
<dbReference type="Proteomes" id="UP000822688">
    <property type="component" value="Chromosome 12"/>
</dbReference>
<protein>
    <submittedName>
        <fullName evidence="2">Uncharacterized protein</fullName>
    </submittedName>
</protein>